<feature type="binding site" evidence="5">
    <location>
        <position position="100"/>
    </location>
    <ligand>
        <name>ATP</name>
        <dbReference type="ChEBI" id="CHEBI:30616"/>
    </ligand>
</feature>
<dbReference type="Gene3D" id="3.40.50.11260">
    <property type="match status" value="1"/>
</dbReference>
<comment type="caution">
    <text evidence="6">The sequence shown here is derived from an EMBL/GenBank/DDBJ whole genome shotgun (WGS) entry which is preliminary data.</text>
</comment>
<feature type="binding site" evidence="5">
    <location>
        <position position="458"/>
    </location>
    <ligand>
        <name>ATP</name>
        <dbReference type="ChEBI" id="CHEBI:30616"/>
    </ligand>
</feature>
<keyword evidence="4" id="KW-0143">Chaperone</keyword>
<evidence type="ECO:0000256" key="3">
    <source>
        <dbReference type="ARBA" id="ARBA00022840"/>
    </source>
</evidence>
<protein>
    <submittedName>
        <fullName evidence="6">Uncharacterized protein</fullName>
    </submittedName>
</protein>
<sequence length="836" mass="94099">MLLLRWKRLRGVSHLDLAQEFETDLIKSALPIPWLIQRRRSDGPASSLKFSSVVVAGRDLFGIGTDRQVTSGNPQYNAILTHPSEAVFALHVNRDVFLRELISNANDALEKLRITALTNKDISIDSPLNITIKALKEVDGSSGRIVITDYGIGMSPEELSTNLGTLAKSGTTEFLARAESLDGTGQGNLIGAFGLGFYSSFLVADQVYVASIPPKSAQNPNPQQYVFSSNAEDSSFELYPDPRGNTLGRGTEVTLIIKEDAGEFLNVELLKRLVSFPLYILTTQTVEVPDEDETEPVTAEGDAPVVNEPNEIDEEEIDIEDADEKLESNTPKFKTIITETWERLNNQPPIWTRDPKEITNEEYIEFYKATFKDKNDPLAWHHFKGDVGTGTSFKAILFVPSQLPRDFWQAPTTGKQDIRLYNKRVFITNDLEEDGLLKWVSWLKVIIDADDLPLNVSRETLQSSRFLRQIKQVLIRRLIQLLQRISDEDPAKYEDIIKVLGNTLKLGMIESRQESEKIGPLLRFATNQKNVTSLNDYITNRKKGQTQIFYLAAAGQSTEILKKSLFVEKLSARGYEVILAVDPLDDILFTSFNRWKDMTFQDISKTGLKFGDEDSEEESEQETLKEKFEPLLIWLKKHVPDTIMEVTISNRLVSSPCAVVAQDFGYSANMERIMNAQSTTKQSAMHELAKKFKNLEVNPHSLLIQGMLRRVERLPGPDDEPDEEAEAELKEVTAILIDGALVRSGYDVSDANLFFERVERVLRRSIGISETAKADVVIKPAPPVETGAEAFSAEDDSEPFIRIPEELQGKVNIEMEELPDDFELSSEEESVYHDEL</sequence>
<dbReference type="PRINTS" id="PR00775">
    <property type="entry name" value="HEATSHOCK90"/>
</dbReference>
<feature type="binding site" evidence="5">
    <location>
        <position position="149"/>
    </location>
    <ligand>
        <name>ATP</name>
        <dbReference type="ChEBI" id="CHEBI:30616"/>
    </ligand>
</feature>
<dbReference type="AlphaFoldDB" id="A0AAV4ZZE9"/>
<dbReference type="InterPro" id="IPR020575">
    <property type="entry name" value="Hsp90_N"/>
</dbReference>
<dbReference type="NCBIfam" id="NF003555">
    <property type="entry name" value="PRK05218.1"/>
    <property type="match status" value="1"/>
</dbReference>
<dbReference type="SUPFAM" id="SSF54211">
    <property type="entry name" value="Ribosomal protein S5 domain 2-like"/>
    <property type="match status" value="1"/>
</dbReference>
<keyword evidence="2 5" id="KW-0547">Nucleotide-binding</keyword>
<dbReference type="PANTHER" id="PTHR11528">
    <property type="entry name" value="HEAT SHOCK PROTEIN 90 FAMILY MEMBER"/>
    <property type="match status" value="1"/>
</dbReference>
<dbReference type="PIRSF" id="PIRSF002583">
    <property type="entry name" value="Hsp90"/>
    <property type="match status" value="1"/>
</dbReference>
<accession>A0AAV4ZZE9</accession>
<evidence type="ECO:0000256" key="5">
    <source>
        <dbReference type="PIRSR" id="PIRSR002583-1"/>
    </source>
</evidence>
<dbReference type="GO" id="GO:0016887">
    <property type="term" value="F:ATP hydrolysis activity"/>
    <property type="evidence" value="ECO:0007669"/>
    <property type="project" value="InterPro"/>
</dbReference>
<keyword evidence="7" id="KW-1185">Reference proteome</keyword>
<proteinExistence type="inferred from homology"/>
<dbReference type="SUPFAM" id="SSF55874">
    <property type="entry name" value="ATPase domain of HSP90 chaperone/DNA topoisomerase II/histidine kinase"/>
    <property type="match status" value="1"/>
</dbReference>
<dbReference type="Gene3D" id="3.30.565.10">
    <property type="entry name" value="Histidine kinase-like ATPase, C-terminal domain"/>
    <property type="match status" value="1"/>
</dbReference>
<feature type="binding site" evidence="5">
    <location>
        <begin position="169"/>
        <end position="170"/>
    </location>
    <ligand>
        <name>ATP</name>
        <dbReference type="ChEBI" id="CHEBI:30616"/>
    </ligand>
</feature>
<dbReference type="Pfam" id="PF13589">
    <property type="entry name" value="HATPase_c_3"/>
    <property type="match status" value="1"/>
</dbReference>
<dbReference type="InterPro" id="IPR036890">
    <property type="entry name" value="HATPase_C_sf"/>
</dbReference>
<dbReference type="InterPro" id="IPR037196">
    <property type="entry name" value="HSP90_C"/>
</dbReference>
<evidence type="ECO:0000256" key="1">
    <source>
        <dbReference type="ARBA" id="ARBA00008239"/>
    </source>
</evidence>
<dbReference type="InterPro" id="IPR001404">
    <property type="entry name" value="Hsp90_fam"/>
</dbReference>
<dbReference type="GO" id="GO:0051082">
    <property type="term" value="F:unfolded protein binding"/>
    <property type="evidence" value="ECO:0007669"/>
    <property type="project" value="InterPro"/>
</dbReference>
<feature type="binding site" evidence="5">
    <location>
        <position position="154"/>
    </location>
    <ligand>
        <name>ATP</name>
        <dbReference type="ChEBI" id="CHEBI:30616"/>
    </ligand>
</feature>
<name>A0AAV4ZZE9_9AGAM</name>
<dbReference type="Pfam" id="PF00183">
    <property type="entry name" value="HSP90"/>
    <property type="match status" value="1"/>
</dbReference>
<evidence type="ECO:0000256" key="2">
    <source>
        <dbReference type="ARBA" id="ARBA00022741"/>
    </source>
</evidence>
<feature type="binding site" evidence="5">
    <location>
        <position position="104"/>
    </location>
    <ligand>
        <name>ATP</name>
        <dbReference type="ChEBI" id="CHEBI:30616"/>
    </ligand>
</feature>
<dbReference type="Proteomes" id="UP001050691">
    <property type="component" value="Unassembled WGS sequence"/>
</dbReference>
<dbReference type="InterPro" id="IPR020568">
    <property type="entry name" value="Ribosomal_Su5_D2-typ_SF"/>
</dbReference>
<comment type="similarity">
    <text evidence="1">Belongs to the heat shock protein 90 family.</text>
</comment>
<dbReference type="GO" id="GO:0005524">
    <property type="term" value="F:ATP binding"/>
    <property type="evidence" value="ECO:0007669"/>
    <property type="project" value="UniProtKB-KW"/>
</dbReference>
<dbReference type="SUPFAM" id="SSF110942">
    <property type="entry name" value="HSP90 C-terminal domain"/>
    <property type="match status" value="1"/>
</dbReference>
<keyword evidence="3 5" id="KW-0067">ATP-binding</keyword>
<gene>
    <name evidence="6" type="ORF">Clacol_001506</name>
</gene>
<dbReference type="Gene3D" id="3.30.230.80">
    <property type="match status" value="1"/>
</dbReference>
<feature type="binding site" evidence="5">
    <location>
        <position position="251"/>
    </location>
    <ligand>
        <name>ATP</name>
        <dbReference type="ChEBI" id="CHEBI:30616"/>
    </ligand>
</feature>
<reference evidence="6" key="1">
    <citation type="submission" date="2021-10" db="EMBL/GenBank/DDBJ databases">
        <title>De novo Genome Assembly of Clathrus columnatus (Basidiomycota, Fungi) Using Illumina and Nanopore Sequence Data.</title>
        <authorList>
            <person name="Ogiso-Tanaka E."/>
            <person name="Itagaki H."/>
            <person name="Hosoya T."/>
            <person name="Hosaka K."/>
        </authorList>
    </citation>
    <scope>NUCLEOTIDE SEQUENCE</scope>
    <source>
        <strain evidence="6">MO-923</strain>
    </source>
</reference>
<dbReference type="EMBL" id="BPWL01000002">
    <property type="protein sequence ID" value="GJJ07305.1"/>
    <property type="molecule type" value="Genomic_DNA"/>
</dbReference>
<organism evidence="6 7">
    <name type="scientific">Clathrus columnatus</name>
    <dbReference type="NCBI Taxonomy" id="1419009"/>
    <lineage>
        <taxon>Eukaryota</taxon>
        <taxon>Fungi</taxon>
        <taxon>Dikarya</taxon>
        <taxon>Basidiomycota</taxon>
        <taxon>Agaricomycotina</taxon>
        <taxon>Agaricomycetes</taxon>
        <taxon>Phallomycetidae</taxon>
        <taxon>Phallales</taxon>
        <taxon>Clathraceae</taxon>
        <taxon>Clathrus</taxon>
    </lineage>
</organism>
<evidence type="ECO:0000313" key="6">
    <source>
        <dbReference type="EMBL" id="GJJ07305.1"/>
    </source>
</evidence>
<dbReference type="GO" id="GO:0140662">
    <property type="term" value="F:ATP-dependent protein folding chaperone"/>
    <property type="evidence" value="ECO:0007669"/>
    <property type="project" value="InterPro"/>
</dbReference>
<dbReference type="Gene3D" id="1.20.120.790">
    <property type="entry name" value="Heat shock protein 90, C-terminal domain"/>
    <property type="match status" value="1"/>
</dbReference>
<feature type="binding site" evidence="5">
    <location>
        <position position="162"/>
    </location>
    <ligand>
        <name>ATP</name>
        <dbReference type="ChEBI" id="CHEBI:30616"/>
    </ligand>
</feature>
<feature type="binding site" evidence="5">
    <location>
        <position position="168"/>
    </location>
    <ligand>
        <name>ATP</name>
        <dbReference type="ChEBI" id="CHEBI:30616"/>
    </ligand>
</feature>
<evidence type="ECO:0000256" key="4">
    <source>
        <dbReference type="ARBA" id="ARBA00023186"/>
    </source>
</evidence>
<evidence type="ECO:0000313" key="7">
    <source>
        <dbReference type="Proteomes" id="UP001050691"/>
    </source>
</evidence>